<proteinExistence type="predicted"/>
<dbReference type="Proteomes" id="UP000006251">
    <property type="component" value="Unassembled WGS sequence"/>
</dbReference>
<evidence type="ECO:0008006" key="4">
    <source>
        <dbReference type="Google" id="ProtNLM"/>
    </source>
</evidence>
<gene>
    <name evidence="2" type="ORF">GPAL_3742</name>
</gene>
<keyword evidence="1" id="KW-1133">Transmembrane helix</keyword>
<dbReference type="EMBL" id="BAEQ01000064">
    <property type="protein sequence ID" value="GAC30582.1"/>
    <property type="molecule type" value="Genomic_DNA"/>
</dbReference>
<accession>K6ZJR9</accession>
<sequence>MEPNKTDKNEHGIANFMALETAIANGEEGVVKDLLDNQGMQELTNALTTSISLIPIFVLILFIRKVFIAI</sequence>
<evidence type="ECO:0000313" key="3">
    <source>
        <dbReference type="Proteomes" id="UP000006251"/>
    </source>
</evidence>
<evidence type="ECO:0000313" key="2">
    <source>
        <dbReference type="EMBL" id="GAC30582.1"/>
    </source>
</evidence>
<evidence type="ECO:0000256" key="1">
    <source>
        <dbReference type="SAM" id="Phobius"/>
    </source>
</evidence>
<name>K6ZJR9_9ALTE</name>
<reference evidence="3" key="1">
    <citation type="journal article" date="2014" name="Environ. Microbiol.">
        <title>Comparative genomics of the marine bacterial genus Glaciecola reveals the high degree of genomic diversity and genomic characteristic for cold adaptation.</title>
        <authorList>
            <person name="Qin Q.L."/>
            <person name="Xie B.B."/>
            <person name="Yu Y."/>
            <person name="Shu Y.L."/>
            <person name="Rong J.C."/>
            <person name="Zhang Y.J."/>
            <person name="Zhao D.L."/>
            <person name="Chen X.L."/>
            <person name="Zhang X.Y."/>
            <person name="Chen B."/>
            <person name="Zhou B.C."/>
            <person name="Zhang Y.Z."/>
        </authorList>
    </citation>
    <scope>NUCLEOTIDE SEQUENCE [LARGE SCALE GENOMIC DNA]</scope>
    <source>
        <strain evidence="3">ACAM 615</strain>
    </source>
</reference>
<organism evidence="2 3">
    <name type="scientific">Brumicola pallidula DSM 14239 = ACAM 615</name>
    <dbReference type="NCBI Taxonomy" id="1121922"/>
    <lineage>
        <taxon>Bacteria</taxon>
        <taxon>Pseudomonadati</taxon>
        <taxon>Pseudomonadota</taxon>
        <taxon>Gammaproteobacteria</taxon>
        <taxon>Alteromonadales</taxon>
        <taxon>Alteromonadaceae</taxon>
        <taxon>Brumicola</taxon>
    </lineage>
</organism>
<protein>
    <recommendedName>
        <fullName evidence="4">Ankyrin repeat-containing protein</fullName>
    </recommendedName>
</protein>
<comment type="caution">
    <text evidence="2">The sequence shown here is derived from an EMBL/GenBank/DDBJ whole genome shotgun (WGS) entry which is preliminary data.</text>
</comment>
<feature type="transmembrane region" description="Helical" evidence="1">
    <location>
        <begin position="43"/>
        <end position="63"/>
    </location>
</feature>
<keyword evidence="3" id="KW-1185">Reference proteome</keyword>
<keyword evidence="1" id="KW-0472">Membrane</keyword>
<dbReference type="OrthoDB" id="6107162at2"/>
<dbReference type="RefSeq" id="WP_006014923.1">
    <property type="nucleotide sequence ID" value="NZ_AUAV01000025.1"/>
</dbReference>
<keyword evidence="1" id="KW-0812">Transmembrane</keyword>
<dbReference type="AlphaFoldDB" id="K6ZJR9"/>